<proteinExistence type="predicted"/>
<dbReference type="EMBL" id="NHYE01005655">
    <property type="protein sequence ID" value="PPQ65358.1"/>
    <property type="molecule type" value="Genomic_DNA"/>
</dbReference>
<dbReference type="SUPFAM" id="SSF81383">
    <property type="entry name" value="F-box domain"/>
    <property type="match status" value="1"/>
</dbReference>
<dbReference type="Gene3D" id="1.20.1280.50">
    <property type="match status" value="1"/>
</dbReference>
<evidence type="ECO:0000259" key="2">
    <source>
        <dbReference type="Pfam" id="PF12937"/>
    </source>
</evidence>
<dbReference type="STRING" id="231916.A0A409VGG2"/>
<sequence>MASDFNPCHPPELDSNYPKTTLSAILDLRFLCYELVMSDSEVTPFLSAIEQLNQQYPPPTQCPVREYAFPQVSTSSTATESPPNFSLRNVASSNPPADIQRLEVSSSTPKDGKLQSPQYYSSLSRQFFERMMARWNPRPLSTVEIEFELSETRRLVANMEDCDRIIQRLGRHSDQGRTALHQGQLYHITYRTYFGRIFRINDLPLEILATIFRLVVDPATHSNDDVRKRNAITSVCRQWRSVALNDGTLWGVLCFSRPAAYKQCFEYFERAKGFPLTVIIMDTPEKPLTIETTMTLIERLFTKLSSIRALQVSVQQLDSADCFIRSLSRVGEQRIPMILERLEIIRQPAAVGNITVTASDPNLDDQPTVLFGGAYLPSLRHLAIGALRVNWESSVLRDLEIIDLRRLFLGNSPAVFRAMLQKCSYLSKMSLAGAGPRTSRPNDGPPIALPRLDTLAIASCTAAYTVSILSQFTAPNVVELNLGRIGLFEPRHFEQMIGKFPAVKSLTLNCIPLADGTARCPSIARWLRTMPLLVYLRIVNITQHILCPFLYDAKTLEVRPKNAPMDIERSICPKLKYIEIHYSGSMKMPNTVDIPHWFLHRSSLGLPLWKCFIGIDTLNTLEPDRLNYLKEALEKARTPLYNHPLSIRPIEEQRLLGRG</sequence>
<evidence type="ECO:0000256" key="1">
    <source>
        <dbReference type="SAM" id="MobiDB-lite"/>
    </source>
</evidence>
<dbReference type="SUPFAM" id="SSF52047">
    <property type="entry name" value="RNI-like"/>
    <property type="match status" value="1"/>
</dbReference>
<dbReference type="InterPro" id="IPR036047">
    <property type="entry name" value="F-box-like_dom_sf"/>
</dbReference>
<gene>
    <name evidence="3" type="ORF">CVT26_000073</name>
</gene>
<feature type="region of interest" description="Disordered" evidence="1">
    <location>
        <begin position="73"/>
        <end position="96"/>
    </location>
</feature>
<comment type="caution">
    <text evidence="3">The sequence shown here is derived from an EMBL/GenBank/DDBJ whole genome shotgun (WGS) entry which is preliminary data.</text>
</comment>
<feature type="domain" description="F-box" evidence="2">
    <location>
        <begin position="200"/>
        <end position="255"/>
    </location>
</feature>
<protein>
    <recommendedName>
        <fullName evidence="2">F-box domain-containing protein</fullName>
    </recommendedName>
</protein>
<feature type="compositionally biased region" description="Polar residues" evidence="1">
    <location>
        <begin position="73"/>
        <end position="95"/>
    </location>
</feature>
<keyword evidence="4" id="KW-1185">Reference proteome</keyword>
<dbReference type="Proteomes" id="UP000284706">
    <property type="component" value="Unassembled WGS sequence"/>
</dbReference>
<dbReference type="AlphaFoldDB" id="A0A409VGG2"/>
<dbReference type="Pfam" id="PF12937">
    <property type="entry name" value="F-box-like"/>
    <property type="match status" value="1"/>
</dbReference>
<evidence type="ECO:0000313" key="4">
    <source>
        <dbReference type="Proteomes" id="UP000284706"/>
    </source>
</evidence>
<dbReference type="InParanoid" id="A0A409VGG2"/>
<organism evidence="3 4">
    <name type="scientific">Gymnopilus dilepis</name>
    <dbReference type="NCBI Taxonomy" id="231916"/>
    <lineage>
        <taxon>Eukaryota</taxon>
        <taxon>Fungi</taxon>
        <taxon>Dikarya</taxon>
        <taxon>Basidiomycota</taxon>
        <taxon>Agaricomycotina</taxon>
        <taxon>Agaricomycetes</taxon>
        <taxon>Agaricomycetidae</taxon>
        <taxon>Agaricales</taxon>
        <taxon>Agaricineae</taxon>
        <taxon>Hymenogastraceae</taxon>
        <taxon>Gymnopilus</taxon>
    </lineage>
</organism>
<evidence type="ECO:0000313" key="3">
    <source>
        <dbReference type="EMBL" id="PPQ65358.1"/>
    </source>
</evidence>
<name>A0A409VGG2_9AGAR</name>
<dbReference type="OrthoDB" id="3226575at2759"/>
<accession>A0A409VGG2</accession>
<dbReference type="InterPro" id="IPR001810">
    <property type="entry name" value="F-box_dom"/>
</dbReference>
<reference evidence="3 4" key="1">
    <citation type="journal article" date="2018" name="Evol. Lett.">
        <title>Horizontal gene cluster transfer increased hallucinogenic mushroom diversity.</title>
        <authorList>
            <person name="Reynolds H.T."/>
            <person name="Vijayakumar V."/>
            <person name="Gluck-Thaler E."/>
            <person name="Korotkin H.B."/>
            <person name="Matheny P.B."/>
            <person name="Slot J.C."/>
        </authorList>
    </citation>
    <scope>NUCLEOTIDE SEQUENCE [LARGE SCALE GENOMIC DNA]</scope>
    <source>
        <strain evidence="3 4">SRW20</strain>
    </source>
</reference>